<evidence type="ECO:0000313" key="4">
    <source>
        <dbReference type="Proteomes" id="UP000078428"/>
    </source>
</evidence>
<dbReference type="EMBL" id="LWQT01000077">
    <property type="protein sequence ID" value="OAN48142.1"/>
    <property type="molecule type" value="Genomic_DNA"/>
</dbReference>
<organism evidence="3 4">
    <name type="scientific">Paramagnetospirillum marisnigri</name>
    <dbReference type="NCBI Taxonomy" id="1285242"/>
    <lineage>
        <taxon>Bacteria</taxon>
        <taxon>Pseudomonadati</taxon>
        <taxon>Pseudomonadota</taxon>
        <taxon>Alphaproteobacteria</taxon>
        <taxon>Rhodospirillales</taxon>
        <taxon>Magnetospirillaceae</taxon>
        <taxon>Paramagnetospirillum</taxon>
    </lineage>
</organism>
<dbReference type="RefSeq" id="WP_082914964.1">
    <property type="nucleotide sequence ID" value="NZ_LWQT01000077.1"/>
</dbReference>
<dbReference type="PANTHER" id="PTHR46401">
    <property type="entry name" value="GLYCOSYLTRANSFERASE WBBK-RELATED"/>
    <property type="match status" value="1"/>
</dbReference>
<gene>
    <name evidence="3" type="ORF">A6A04_05140</name>
</gene>
<evidence type="ECO:0000259" key="2">
    <source>
        <dbReference type="Pfam" id="PF00534"/>
    </source>
</evidence>
<dbReference type="InterPro" id="IPR001296">
    <property type="entry name" value="Glyco_trans_1"/>
</dbReference>
<keyword evidence="1" id="KW-0808">Transferase</keyword>
<dbReference type="OrthoDB" id="186663at2"/>
<reference evidence="3 4" key="1">
    <citation type="submission" date="2016-04" db="EMBL/GenBank/DDBJ databases">
        <title>Draft genome sequence of freshwater magnetotactic bacteria Magnetospirillum marisnigri SP-1 and Magnetospirillum moscoviense BB-1.</title>
        <authorList>
            <person name="Koziaeva V."/>
            <person name="Dziuba M.V."/>
            <person name="Ivanov T.M."/>
            <person name="Kuznetsov B."/>
            <person name="Grouzdev D.S."/>
        </authorList>
    </citation>
    <scope>NUCLEOTIDE SEQUENCE [LARGE SCALE GENOMIC DNA]</scope>
    <source>
        <strain evidence="3 4">SP-1</strain>
    </source>
</reference>
<name>A0A178MHF3_9PROT</name>
<sequence>MTDVTPPRVLVNAVHSKSGGGLTYLRNVLPLLARDWDVHVAIQADQQADLGPVCAEAGAVLHVLPTWGKLATVLVQEQVTVPLLARRIGAQVVFSPANYGPILGPPTVILLRNAFEVTDLEARLAKRVYWAAVKALTWACFKTCRRAMVVSEHAGRTFLRVFGLADDPRLSVVHHGVGAAFHPPAEGEARIPQRLLAVSDIYVQKNFETLLRAMALLAPDYPHLELDIAGRELDPGYAATLRALCDKRMIGERVHFLGGQGPAQVAALYRRAAVFVFPSLVETFGNPLVEAMASGIPVVCSDAAALPEVTGGAALLARPRDHVHMAEQIRRLLDDPALWAEVSAKGLARAAEFSWERTADRVAEVLRQAAGR</sequence>
<proteinExistence type="predicted"/>
<dbReference type="Gene3D" id="3.40.50.2000">
    <property type="entry name" value="Glycogen Phosphorylase B"/>
    <property type="match status" value="2"/>
</dbReference>
<accession>A0A178MHF3</accession>
<dbReference type="Pfam" id="PF00534">
    <property type="entry name" value="Glycos_transf_1"/>
    <property type="match status" value="1"/>
</dbReference>
<dbReference type="STRING" id="1285242.A6A04_05140"/>
<dbReference type="PANTHER" id="PTHR46401:SF2">
    <property type="entry name" value="GLYCOSYLTRANSFERASE WBBK-RELATED"/>
    <property type="match status" value="1"/>
</dbReference>
<dbReference type="Proteomes" id="UP000078428">
    <property type="component" value="Unassembled WGS sequence"/>
</dbReference>
<evidence type="ECO:0000313" key="3">
    <source>
        <dbReference type="EMBL" id="OAN48142.1"/>
    </source>
</evidence>
<dbReference type="SUPFAM" id="SSF53756">
    <property type="entry name" value="UDP-Glycosyltransferase/glycogen phosphorylase"/>
    <property type="match status" value="1"/>
</dbReference>
<dbReference type="AlphaFoldDB" id="A0A178MHF3"/>
<comment type="caution">
    <text evidence="3">The sequence shown here is derived from an EMBL/GenBank/DDBJ whole genome shotgun (WGS) entry which is preliminary data.</text>
</comment>
<evidence type="ECO:0000256" key="1">
    <source>
        <dbReference type="ARBA" id="ARBA00022679"/>
    </source>
</evidence>
<dbReference type="GO" id="GO:0009103">
    <property type="term" value="P:lipopolysaccharide biosynthetic process"/>
    <property type="evidence" value="ECO:0007669"/>
    <property type="project" value="TreeGrafter"/>
</dbReference>
<keyword evidence="4" id="KW-1185">Reference proteome</keyword>
<dbReference type="GO" id="GO:0016757">
    <property type="term" value="F:glycosyltransferase activity"/>
    <property type="evidence" value="ECO:0007669"/>
    <property type="project" value="InterPro"/>
</dbReference>
<dbReference type="CDD" id="cd03809">
    <property type="entry name" value="GT4_MtfB-like"/>
    <property type="match status" value="1"/>
</dbReference>
<protein>
    <recommendedName>
        <fullName evidence="2">Glycosyl transferase family 1 domain-containing protein</fullName>
    </recommendedName>
</protein>
<feature type="domain" description="Glycosyl transferase family 1" evidence="2">
    <location>
        <begin position="194"/>
        <end position="340"/>
    </location>
</feature>